<proteinExistence type="predicted"/>
<name>A0ABY9K0K7_9BACI</name>
<feature type="compositionally biased region" description="Basic and acidic residues" evidence="3">
    <location>
        <begin position="217"/>
        <end position="226"/>
    </location>
</feature>
<organism evidence="5 6">
    <name type="scientific">Bacillus carboniphilus</name>
    <dbReference type="NCBI Taxonomy" id="86663"/>
    <lineage>
        <taxon>Bacteria</taxon>
        <taxon>Bacillati</taxon>
        <taxon>Bacillota</taxon>
        <taxon>Bacilli</taxon>
        <taxon>Bacillales</taxon>
        <taxon>Bacillaceae</taxon>
        <taxon>Bacillus</taxon>
    </lineage>
</organism>
<keyword evidence="6" id="KW-1185">Reference proteome</keyword>
<keyword evidence="1" id="KW-0540">Nuclease</keyword>
<dbReference type="PANTHER" id="PTHR33607">
    <property type="entry name" value="ENDONUCLEASE-1"/>
    <property type="match status" value="1"/>
</dbReference>
<sequence length="353" mass="39875">MPLSTYEATTISSTQEAINNQDGSSQTVEGYIVGKPLSSSSIQTSSFSDDYSIAIADDQDETSTENMLYIQLTSDYRSTFGLDTNSSILADKISVTGTLTSYYGHAGLKSPQSIEFSSESTVNSEIEEYYQSAENKTGDTLKRSLHAIIDDHVELSYNDVWNALRYTDQDPDNSNNVILIYTGRSQSKYRNGNGIDDWNREHVWAKSHGDFGTSKGEGTDLHHIRPSDMTVNSSRGNKDFDNGGTAQGEADDTFYDSDSWEPRDEVKGDIARMIFYMAVRYEGDSGELDLEVNDFVSNDSSPYHGKLSTLLEWHNEDPVDDFERTRNDIIYEDYQQNRNPFIDHPEWVEEIWN</sequence>
<protein>
    <submittedName>
        <fullName evidence="5">Endonuclease</fullName>
    </submittedName>
</protein>
<dbReference type="PANTHER" id="PTHR33607:SF2">
    <property type="entry name" value="ENDONUCLEASE-1"/>
    <property type="match status" value="1"/>
</dbReference>
<dbReference type="Pfam" id="PF04231">
    <property type="entry name" value="Endonuclease_1"/>
    <property type="match status" value="1"/>
</dbReference>
<keyword evidence="2" id="KW-0378">Hydrolase</keyword>
<feature type="domain" description="Endonuclease YhcR N-terminal" evidence="4">
    <location>
        <begin position="14"/>
        <end position="116"/>
    </location>
</feature>
<evidence type="ECO:0000259" key="4">
    <source>
        <dbReference type="Pfam" id="PF19886"/>
    </source>
</evidence>
<dbReference type="InterPro" id="IPR044925">
    <property type="entry name" value="His-Me_finger_sf"/>
</dbReference>
<evidence type="ECO:0000313" key="6">
    <source>
        <dbReference type="Proteomes" id="UP001197974"/>
    </source>
</evidence>
<reference evidence="5 6" key="1">
    <citation type="submission" date="2023-06" db="EMBL/GenBank/DDBJ databases">
        <title>Five Gram-positive bacteria isolated from mangrove sediments in Shenzhen, Guangdong, China.</title>
        <authorList>
            <person name="Yu S."/>
            <person name="Zheng W."/>
            <person name="Huang Y."/>
        </authorList>
    </citation>
    <scope>NUCLEOTIDE SEQUENCE [LARGE SCALE GENOMIC DNA]</scope>
    <source>
        <strain evidence="5 6">SaN35-3</strain>
    </source>
</reference>
<evidence type="ECO:0000256" key="2">
    <source>
        <dbReference type="ARBA" id="ARBA00022801"/>
    </source>
</evidence>
<evidence type="ECO:0000313" key="5">
    <source>
        <dbReference type="EMBL" id="WLR44372.1"/>
    </source>
</evidence>
<feature type="compositionally biased region" description="Acidic residues" evidence="3">
    <location>
        <begin position="249"/>
        <end position="259"/>
    </location>
</feature>
<accession>A0ABY9K0K7</accession>
<dbReference type="InterPro" id="IPR045939">
    <property type="entry name" value="YhcR_N"/>
</dbReference>
<dbReference type="SUPFAM" id="SSF54060">
    <property type="entry name" value="His-Me finger endonucleases"/>
    <property type="match status" value="1"/>
</dbReference>
<feature type="region of interest" description="Disordered" evidence="3">
    <location>
        <begin position="215"/>
        <end position="260"/>
    </location>
</feature>
<dbReference type="EMBL" id="CP129013">
    <property type="protein sequence ID" value="WLR44372.1"/>
    <property type="molecule type" value="Genomic_DNA"/>
</dbReference>
<keyword evidence="5" id="KW-0255">Endonuclease</keyword>
<gene>
    <name evidence="5" type="ORF">LC087_17370</name>
</gene>
<dbReference type="RefSeq" id="WP_226541065.1">
    <property type="nucleotide sequence ID" value="NZ_CP129013.1"/>
</dbReference>
<dbReference type="Pfam" id="PF19886">
    <property type="entry name" value="DUF6359"/>
    <property type="match status" value="1"/>
</dbReference>
<dbReference type="GO" id="GO:0004519">
    <property type="term" value="F:endonuclease activity"/>
    <property type="evidence" value="ECO:0007669"/>
    <property type="project" value="UniProtKB-KW"/>
</dbReference>
<dbReference type="Proteomes" id="UP001197974">
    <property type="component" value="Chromosome"/>
</dbReference>
<evidence type="ECO:0000256" key="3">
    <source>
        <dbReference type="SAM" id="MobiDB-lite"/>
    </source>
</evidence>
<dbReference type="InterPro" id="IPR007346">
    <property type="entry name" value="Endonuclease-I"/>
</dbReference>
<evidence type="ECO:0000256" key="1">
    <source>
        <dbReference type="ARBA" id="ARBA00022722"/>
    </source>
</evidence>